<evidence type="ECO:0000256" key="3">
    <source>
        <dbReference type="PROSITE-ProRule" id="PRU00464"/>
    </source>
</evidence>
<dbReference type="InterPro" id="IPR011146">
    <property type="entry name" value="HIT-like"/>
</dbReference>
<sequence length="139" mass="15318">MELSDCIFCKIVSKEISTKILVETESCIGFLDAFPLAKGHALVIPKRHYEKLQDLPINVNTEVFSTVHSLISKVDSLTGATLVAVHNGKQSGQEIPHVHVHLIPRSEDDSAGAVHSMFSKKPDLSESEIEELCSKLRIN</sequence>
<dbReference type="GO" id="GO:0009117">
    <property type="term" value="P:nucleotide metabolic process"/>
    <property type="evidence" value="ECO:0007669"/>
    <property type="project" value="TreeGrafter"/>
</dbReference>
<dbReference type="SUPFAM" id="SSF54197">
    <property type="entry name" value="HIT-like"/>
    <property type="match status" value="1"/>
</dbReference>
<feature type="short sequence motif" description="Histidine triad motif" evidence="2 3">
    <location>
        <begin position="97"/>
        <end position="101"/>
    </location>
</feature>
<name>A0A075G909_9ARCH</name>
<reference evidence="5" key="1">
    <citation type="journal article" date="2014" name="Genome Biol. Evol.">
        <title>Pangenome evidence for extensive interdomain horizontal transfer affecting lineage core and shell genes in uncultured planktonic thaumarchaeota and euryarchaeota.</title>
        <authorList>
            <person name="Deschamps P."/>
            <person name="Zivanovic Y."/>
            <person name="Moreira D."/>
            <person name="Rodriguez-Valera F."/>
            <person name="Lopez-Garcia P."/>
        </authorList>
    </citation>
    <scope>NUCLEOTIDE SEQUENCE</scope>
</reference>
<evidence type="ECO:0000313" key="5">
    <source>
        <dbReference type="EMBL" id="AIE99839.1"/>
    </source>
</evidence>
<evidence type="ECO:0000256" key="1">
    <source>
        <dbReference type="PIRSR" id="PIRSR601310-1"/>
    </source>
</evidence>
<gene>
    <name evidence="5" type="primary">hit</name>
</gene>
<feature type="active site" description="Tele-AMP-histidine intermediate" evidence="1">
    <location>
        <position position="99"/>
    </location>
</feature>
<evidence type="ECO:0000256" key="2">
    <source>
        <dbReference type="PIRSR" id="PIRSR601310-3"/>
    </source>
</evidence>
<proteinExistence type="predicted"/>
<dbReference type="GO" id="GO:0003824">
    <property type="term" value="F:catalytic activity"/>
    <property type="evidence" value="ECO:0007669"/>
    <property type="project" value="InterPro"/>
</dbReference>
<dbReference type="AlphaFoldDB" id="A0A075G909"/>
<dbReference type="InterPro" id="IPR001310">
    <property type="entry name" value="Histidine_triad_HIT"/>
</dbReference>
<protein>
    <submittedName>
        <fullName evidence="5">Histidine triad (HIT) protein (Hit)</fullName>
    </submittedName>
</protein>
<dbReference type="PANTHER" id="PTHR46648">
    <property type="entry name" value="HIT FAMILY PROTEIN 1"/>
    <property type="match status" value="1"/>
</dbReference>
<dbReference type="EMBL" id="KF900574">
    <property type="protein sequence ID" value="AIE99839.1"/>
    <property type="molecule type" value="Genomic_DNA"/>
</dbReference>
<dbReference type="PROSITE" id="PS51084">
    <property type="entry name" value="HIT_2"/>
    <property type="match status" value="1"/>
</dbReference>
<organism evidence="5">
    <name type="scientific">uncultured marine thaumarchaeote KM3_11_F08</name>
    <dbReference type="NCBI Taxonomy" id="1455992"/>
    <lineage>
        <taxon>Archaea</taxon>
        <taxon>Nitrososphaerota</taxon>
        <taxon>environmental samples</taxon>
    </lineage>
</organism>
<dbReference type="Gene3D" id="3.30.428.10">
    <property type="entry name" value="HIT-like"/>
    <property type="match status" value="1"/>
</dbReference>
<feature type="domain" description="HIT" evidence="4">
    <location>
        <begin position="7"/>
        <end position="112"/>
    </location>
</feature>
<dbReference type="InterPro" id="IPR036265">
    <property type="entry name" value="HIT-like_sf"/>
</dbReference>
<dbReference type="Pfam" id="PF01230">
    <property type="entry name" value="HIT"/>
    <property type="match status" value="1"/>
</dbReference>
<evidence type="ECO:0000259" key="4">
    <source>
        <dbReference type="PROSITE" id="PS51084"/>
    </source>
</evidence>
<accession>A0A075G909</accession>
<dbReference type="PANTHER" id="PTHR46648:SF1">
    <property type="entry name" value="ADENOSINE 5'-MONOPHOSPHORAMIDASE HNT1"/>
    <property type="match status" value="1"/>
</dbReference>
<dbReference type="PRINTS" id="PR00332">
    <property type="entry name" value="HISTRIAD"/>
</dbReference>